<keyword evidence="5 7" id="KW-1133">Transmembrane helix</keyword>
<evidence type="ECO:0000256" key="6">
    <source>
        <dbReference type="ARBA" id="ARBA00023136"/>
    </source>
</evidence>
<gene>
    <name evidence="9" type="ORF">BAU18_000519</name>
</gene>
<dbReference type="NCBIfam" id="NF041012">
    <property type="entry name" value="T4P_ComGB"/>
    <property type="match status" value="1"/>
</dbReference>
<evidence type="ECO:0000256" key="3">
    <source>
        <dbReference type="ARBA" id="ARBA00022475"/>
    </source>
</evidence>
<reference evidence="9 10" key="2">
    <citation type="submission" date="2024-02" db="EMBL/GenBank/DDBJ databases">
        <title>The Genome Sequence of Enterococcus diestrammenae JM9A.</title>
        <authorList>
            <person name="Earl A."/>
            <person name="Manson A."/>
            <person name="Gilmore M."/>
            <person name="Sanders J."/>
            <person name="Shea T."/>
            <person name="Howe W."/>
            <person name="Livny J."/>
            <person name="Cuomo C."/>
            <person name="Neafsey D."/>
            <person name="Birren B."/>
        </authorList>
    </citation>
    <scope>NUCLEOTIDE SEQUENCE [LARGE SCALE GENOMIC DNA]</scope>
    <source>
        <strain evidence="9 10">JM9A</strain>
    </source>
</reference>
<dbReference type="InterPro" id="IPR047692">
    <property type="entry name" value="T4P_ComGB"/>
</dbReference>
<dbReference type="InterPro" id="IPR003004">
    <property type="entry name" value="GspF/PilC"/>
</dbReference>
<keyword evidence="10" id="KW-1185">Reference proteome</keyword>
<evidence type="ECO:0000259" key="8">
    <source>
        <dbReference type="Pfam" id="PF00482"/>
    </source>
</evidence>
<comment type="similarity">
    <text evidence="2">Belongs to the GSP F family.</text>
</comment>
<dbReference type="Gene3D" id="1.20.81.30">
    <property type="entry name" value="Type II secretion system (T2SS), domain F"/>
    <property type="match status" value="2"/>
</dbReference>
<dbReference type="Proteomes" id="UP001429357">
    <property type="component" value="Unassembled WGS sequence"/>
</dbReference>
<evidence type="ECO:0000256" key="2">
    <source>
        <dbReference type="ARBA" id="ARBA00005745"/>
    </source>
</evidence>
<proteinExistence type="inferred from homology"/>
<feature type="transmembrane region" description="Helical" evidence="7">
    <location>
        <begin position="141"/>
        <end position="162"/>
    </location>
</feature>
<evidence type="ECO:0000256" key="5">
    <source>
        <dbReference type="ARBA" id="ARBA00022989"/>
    </source>
</evidence>
<evidence type="ECO:0000256" key="1">
    <source>
        <dbReference type="ARBA" id="ARBA00004651"/>
    </source>
</evidence>
<evidence type="ECO:0000313" key="9">
    <source>
        <dbReference type="EMBL" id="MEO1780941.1"/>
    </source>
</evidence>
<comment type="subcellular location">
    <subcellularLocation>
        <location evidence="1">Cell membrane</location>
        <topology evidence="1">Multi-pass membrane protein</topology>
    </subcellularLocation>
</comment>
<keyword evidence="4 7" id="KW-0812">Transmembrane</keyword>
<dbReference type="EMBL" id="MAEI02000001">
    <property type="protein sequence ID" value="MEO1780941.1"/>
    <property type="molecule type" value="Genomic_DNA"/>
</dbReference>
<protein>
    <submittedName>
        <fullName evidence="9">Competence protein ComGB</fullName>
    </submittedName>
</protein>
<evidence type="ECO:0000256" key="7">
    <source>
        <dbReference type="SAM" id="Phobius"/>
    </source>
</evidence>
<evidence type="ECO:0000313" key="10">
    <source>
        <dbReference type="Proteomes" id="UP001429357"/>
    </source>
</evidence>
<dbReference type="InterPro" id="IPR042094">
    <property type="entry name" value="T2SS_GspF_sf"/>
</dbReference>
<sequence>MKSQHLQTLTDLLVNGFPLPEALEVMLRSQHFDQERLANFHQRLTEGAQLADCFTNFGFTPQETAQVELAQHHGNLIATLQNIAQQMELTNKQRQEMVKTLAYPVLLLVFIAGLLVGMRQFLLPQLLATGMMDPKHWGIRFLVAAPYWLAGIVGGGLVLGLLLKLRLQSLSAIQKSSLWSRLPIVGMLYRMLASSYFALEWGKLFQEGLELRQIIATMGQTNPRSLMHQLAAELDRGLQQGHSLADQLARYRFLTPEFSLIVFQGEAKGRLGAELVLYSRLTQKRFYQKVEKMLHLLQPLIFLFVALLIVSVYAAMFLSLYGNLNEIM</sequence>
<accession>A0ABV0F198</accession>
<name>A0ABV0F198_9ENTE</name>
<dbReference type="PANTHER" id="PTHR30012:SF0">
    <property type="entry name" value="TYPE II SECRETION SYSTEM PROTEIN F-RELATED"/>
    <property type="match status" value="1"/>
</dbReference>
<feature type="domain" description="Type II secretion system protein GspF" evidence="8">
    <location>
        <begin position="6"/>
        <end position="124"/>
    </location>
</feature>
<organism evidence="9 10">
    <name type="scientific">Enterococcus diestrammenae</name>
    <dbReference type="NCBI Taxonomy" id="1155073"/>
    <lineage>
        <taxon>Bacteria</taxon>
        <taxon>Bacillati</taxon>
        <taxon>Bacillota</taxon>
        <taxon>Bacilli</taxon>
        <taxon>Lactobacillales</taxon>
        <taxon>Enterococcaceae</taxon>
        <taxon>Enterococcus</taxon>
    </lineage>
</organism>
<dbReference type="Pfam" id="PF00482">
    <property type="entry name" value="T2SSF"/>
    <property type="match status" value="2"/>
</dbReference>
<feature type="transmembrane region" description="Helical" evidence="7">
    <location>
        <begin position="300"/>
        <end position="321"/>
    </location>
</feature>
<feature type="transmembrane region" description="Helical" evidence="7">
    <location>
        <begin position="101"/>
        <end position="121"/>
    </location>
</feature>
<comment type="caution">
    <text evidence="9">The sequence shown here is derived from an EMBL/GenBank/DDBJ whole genome shotgun (WGS) entry which is preliminary data.</text>
</comment>
<dbReference type="PANTHER" id="PTHR30012">
    <property type="entry name" value="GENERAL SECRETION PATHWAY PROTEIN"/>
    <property type="match status" value="1"/>
</dbReference>
<keyword evidence="3" id="KW-1003">Cell membrane</keyword>
<keyword evidence="6 7" id="KW-0472">Membrane</keyword>
<feature type="domain" description="Type II secretion system protein GspF" evidence="8">
    <location>
        <begin position="197"/>
        <end position="318"/>
    </location>
</feature>
<reference evidence="10" key="1">
    <citation type="submission" date="2016-06" db="EMBL/GenBank/DDBJ databases">
        <title>Four novel species of enterococci isolated from chicken manure.</title>
        <authorList>
            <person name="Van Tyne D."/>
        </authorList>
    </citation>
    <scope>NUCLEOTIDE SEQUENCE [LARGE SCALE GENOMIC DNA]</scope>
    <source>
        <strain evidence="10">JM9A</strain>
    </source>
</reference>
<dbReference type="InterPro" id="IPR018076">
    <property type="entry name" value="T2SS_GspF_dom"/>
</dbReference>
<evidence type="ECO:0000256" key="4">
    <source>
        <dbReference type="ARBA" id="ARBA00022692"/>
    </source>
</evidence>